<sequence>MNIDKFIATRKAMGFSQQELCDGVCTQATLSRLESNGQVPTIKILIQLCRRLHLSLDDLFPKFGVPESQLNQQLDATEFKLVTSEYREAQALLEKINGSDLTDERQRWRYLYLRGYLSTLLDHPITDSIFDFNQILMAKSQAPLIYNLLAYTGCGIAYARHDQLDKAEFYFNKVFDQIYQCTIETTKDVWRVLNIVYNTGRFYSQSGHNYEIGNELLNYALTICANNHVTYYVAKVEYQLALNGLALKADPAEIIEHIHDSRAFARINRNHIMLAQLDQLQARLDNQTSDEAAASGQN</sequence>
<organism evidence="2 3">
    <name type="scientific">Lapidilactobacillus achengensis</name>
    <dbReference type="NCBI Taxonomy" id="2486000"/>
    <lineage>
        <taxon>Bacteria</taxon>
        <taxon>Bacillati</taxon>
        <taxon>Bacillota</taxon>
        <taxon>Bacilli</taxon>
        <taxon>Lactobacillales</taxon>
        <taxon>Lactobacillaceae</taxon>
        <taxon>Lapidilactobacillus</taxon>
    </lineage>
</organism>
<name>A0ABW1UL57_9LACO</name>
<comment type="caution">
    <text evidence="2">The sequence shown here is derived from an EMBL/GenBank/DDBJ whole genome shotgun (WGS) entry which is preliminary data.</text>
</comment>
<dbReference type="Proteomes" id="UP001596310">
    <property type="component" value="Unassembled WGS sequence"/>
</dbReference>
<dbReference type="RefSeq" id="WP_125599313.1">
    <property type="nucleotide sequence ID" value="NZ_JBHSSM010000014.1"/>
</dbReference>
<protein>
    <submittedName>
        <fullName evidence="2">Helix-turn-helix domain-containing protein</fullName>
    </submittedName>
</protein>
<dbReference type="InterPro" id="IPR010982">
    <property type="entry name" value="Lambda_DNA-bd_dom_sf"/>
</dbReference>
<proteinExistence type="predicted"/>
<dbReference type="EMBL" id="JBHSSM010000014">
    <property type="protein sequence ID" value="MFC6314679.1"/>
    <property type="molecule type" value="Genomic_DNA"/>
</dbReference>
<dbReference type="SMART" id="SM00530">
    <property type="entry name" value="HTH_XRE"/>
    <property type="match status" value="1"/>
</dbReference>
<evidence type="ECO:0000313" key="2">
    <source>
        <dbReference type="EMBL" id="MFC6314679.1"/>
    </source>
</evidence>
<dbReference type="CDD" id="cd00093">
    <property type="entry name" value="HTH_XRE"/>
    <property type="match status" value="1"/>
</dbReference>
<feature type="domain" description="HTH cro/C1-type" evidence="1">
    <location>
        <begin position="10"/>
        <end position="59"/>
    </location>
</feature>
<dbReference type="PROSITE" id="PS50943">
    <property type="entry name" value="HTH_CROC1"/>
    <property type="match status" value="1"/>
</dbReference>
<accession>A0ABW1UL57</accession>
<dbReference type="InterPro" id="IPR001387">
    <property type="entry name" value="Cro/C1-type_HTH"/>
</dbReference>
<dbReference type="Pfam" id="PF01381">
    <property type="entry name" value="HTH_3"/>
    <property type="match status" value="1"/>
</dbReference>
<evidence type="ECO:0000259" key="1">
    <source>
        <dbReference type="PROSITE" id="PS50943"/>
    </source>
</evidence>
<reference evidence="3" key="1">
    <citation type="journal article" date="2019" name="Int. J. Syst. Evol. Microbiol.">
        <title>The Global Catalogue of Microorganisms (GCM) 10K type strain sequencing project: providing services to taxonomists for standard genome sequencing and annotation.</title>
        <authorList>
            <consortium name="The Broad Institute Genomics Platform"/>
            <consortium name="The Broad Institute Genome Sequencing Center for Infectious Disease"/>
            <person name="Wu L."/>
            <person name="Ma J."/>
        </authorList>
    </citation>
    <scope>NUCLEOTIDE SEQUENCE [LARGE SCALE GENOMIC DNA]</scope>
    <source>
        <strain evidence="3">CCM 8897</strain>
    </source>
</reference>
<gene>
    <name evidence="2" type="ORF">ACFQHW_03750</name>
</gene>
<evidence type="ECO:0000313" key="3">
    <source>
        <dbReference type="Proteomes" id="UP001596310"/>
    </source>
</evidence>
<keyword evidence="3" id="KW-1185">Reference proteome</keyword>
<dbReference type="Gene3D" id="1.25.40.10">
    <property type="entry name" value="Tetratricopeptide repeat domain"/>
    <property type="match status" value="1"/>
</dbReference>
<dbReference type="SUPFAM" id="SSF47413">
    <property type="entry name" value="lambda repressor-like DNA-binding domains"/>
    <property type="match status" value="1"/>
</dbReference>
<dbReference type="InterPro" id="IPR011990">
    <property type="entry name" value="TPR-like_helical_dom_sf"/>
</dbReference>